<protein>
    <recommendedName>
        <fullName evidence="3">DUF2171 domain-containing protein</fullName>
    </recommendedName>
</protein>
<name>A0ABS7J9V5_9SPHN</name>
<keyword evidence="2" id="KW-1185">Reference proteome</keyword>
<reference evidence="1 2" key="1">
    <citation type="submission" date="2021-08" db="EMBL/GenBank/DDBJ databases">
        <title>Comparative Genomics Analysis of the Genus Qipengyuania Reveals Extensive Genetic Diversity and Metabolic Versatility, Including the Description of Fifteen Novel Species.</title>
        <authorList>
            <person name="Liu Y."/>
        </authorList>
    </citation>
    <scope>NUCLEOTIDE SEQUENCE [LARGE SCALE GENOMIC DNA]</scope>
    <source>
        <strain evidence="1 2">6D47A</strain>
    </source>
</reference>
<sequence length="85" mass="9513">MSIKDIEEDWAVFSHDGDVSIGAVRRIRPKGIVAYIENFDDVTFEEKDIARAGEGKVVLQPDCLSREVLDAITHAHDKESGRTSR</sequence>
<evidence type="ECO:0000313" key="1">
    <source>
        <dbReference type="EMBL" id="MBX7484097.1"/>
    </source>
</evidence>
<dbReference type="EMBL" id="JAIGNO010000020">
    <property type="protein sequence ID" value="MBX7484097.1"/>
    <property type="molecule type" value="Genomic_DNA"/>
</dbReference>
<comment type="caution">
    <text evidence="1">The sequence shown here is derived from an EMBL/GenBank/DDBJ whole genome shotgun (WGS) entry which is preliminary data.</text>
</comment>
<accession>A0ABS7J9V5</accession>
<organism evidence="1 2">
    <name type="scientific">Qipengyuania qiaonensis</name>
    <dbReference type="NCBI Taxonomy" id="2867240"/>
    <lineage>
        <taxon>Bacteria</taxon>
        <taxon>Pseudomonadati</taxon>
        <taxon>Pseudomonadota</taxon>
        <taxon>Alphaproteobacteria</taxon>
        <taxon>Sphingomonadales</taxon>
        <taxon>Erythrobacteraceae</taxon>
        <taxon>Qipengyuania</taxon>
    </lineage>
</organism>
<dbReference type="Proteomes" id="UP000755104">
    <property type="component" value="Unassembled WGS sequence"/>
</dbReference>
<evidence type="ECO:0000313" key="2">
    <source>
        <dbReference type="Proteomes" id="UP000755104"/>
    </source>
</evidence>
<gene>
    <name evidence="1" type="ORF">K3174_16330</name>
</gene>
<evidence type="ECO:0008006" key="3">
    <source>
        <dbReference type="Google" id="ProtNLM"/>
    </source>
</evidence>
<dbReference type="RefSeq" id="WP_221560505.1">
    <property type="nucleotide sequence ID" value="NZ_JAIGNO010000020.1"/>
</dbReference>
<proteinExistence type="predicted"/>